<dbReference type="PROSITE" id="PS00086">
    <property type="entry name" value="CYTOCHROME_P450"/>
    <property type="match status" value="1"/>
</dbReference>
<keyword evidence="8 13" id="KW-0560">Oxidoreductase</keyword>
<dbReference type="InterPro" id="IPR002401">
    <property type="entry name" value="Cyt_P450_E_grp-I"/>
</dbReference>
<dbReference type="GO" id="GO:0016020">
    <property type="term" value="C:membrane"/>
    <property type="evidence" value="ECO:0007669"/>
    <property type="project" value="UniProtKB-SubCell"/>
</dbReference>
<keyword evidence="10 13" id="KW-0503">Monooxygenase</keyword>
<keyword evidence="7" id="KW-1133">Transmembrane helix</keyword>
<dbReference type="FunFam" id="1.10.630.10:FF:000146">
    <property type="entry name" value="Os06g0641800 protein"/>
    <property type="match status" value="1"/>
</dbReference>
<protein>
    <recommendedName>
        <fullName evidence="16">Cytochrome P450</fullName>
    </recommendedName>
</protein>
<dbReference type="PANTHER" id="PTHR47953">
    <property type="entry name" value="OS08G0105600 PROTEIN"/>
    <property type="match status" value="1"/>
</dbReference>
<comment type="similarity">
    <text evidence="3 13">Belongs to the cytochrome P450 family.</text>
</comment>
<evidence type="ECO:0000256" key="2">
    <source>
        <dbReference type="ARBA" id="ARBA00004167"/>
    </source>
</evidence>
<evidence type="ECO:0000256" key="5">
    <source>
        <dbReference type="ARBA" id="ARBA00022692"/>
    </source>
</evidence>
<evidence type="ECO:0000256" key="4">
    <source>
        <dbReference type="ARBA" id="ARBA00022617"/>
    </source>
</evidence>
<evidence type="ECO:0000256" key="9">
    <source>
        <dbReference type="ARBA" id="ARBA00023004"/>
    </source>
</evidence>
<evidence type="ECO:0000256" key="1">
    <source>
        <dbReference type="ARBA" id="ARBA00001971"/>
    </source>
</evidence>
<keyword evidence="11" id="KW-0472">Membrane</keyword>
<gene>
    <name evidence="14" type="ORF">TIFTF001_032619</name>
</gene>
<dbReference type="EMBL" id="BTGU01000152">
    <property type="protein sequence ID" value="GMN63538.1"/>
    <property type="molecule type" value="Genomic_DNA"/>
</dbReference>
<evidence type="ECO:0000256" key="12">
    <source>
        <dbReference type="PIRSR" id="PIRSR602401-1"/>
    </source>
</evidence>
<organism evidence="14 15">
    <name type="scientific">Ficus carica</name>
    <name type="common">Common fig</name>
    <dbReference type="NCBI Taxonomy" id="3494"/>
    <lineage>
        <taxon>Eukaryota</taxon>
        <taxon>Viridiplantae</taxon>
        <taxon>Streptophyta</taxon>
        <taxon>Embryophyta</taxon>
        <taxon>Tracheophyta</taxon>
        <taxon>Spermatophyta</taxon>
        <taxon>Magnoliopsida</taxon>
        <taxon>eudicotyledons</taxon>
        <taxon>Gunneridae</taxon>
        <taxon>Pentapetalae</taxon>
        <taxon>rosids</taxon>
        <taxon>fabids</taxon>
        <taxon>Rosales</taxon>
        <taxon>Moraceae</taxon>
        <taxon>Ficeae</taxon>
        <taxon>Ficus</taxon>
    </lineage>
</organism>
<feature type="binding site" description="axial binding residue" evidence="12">
    <location>
        <position position="92"/>
    </location>
    <ligand>
        <name>heme</name>
        <dbReference type="ChEBI" id="CHEBI:30413"/>
    </ligand>
    <ligandPart>
        <name>Fe</name>
        <dbReference type="ChEBI" id="CHEBI:18248"/>
    </ligandPart>
</feature>
<dbReference type="Proteomes" id="UP001187192">
    <property type="component" value="Unassembled WGS sequence"/>
</dbReference>
<evidence type="ECO:0000256" key="10">
    <source>
        <dbReference type="ARBA" id="ARBA00023033"/>
    </source>
</evidence>
<evidence type="ECO:0000256" key="7">
    <source>
        <dbReference type="ARBA" id="ARBA00022989"/>
    </source>
</evidence>
<dbReference type="Gene3D" id="1.10.630.10">
    <property type="entry name" value="Cytochrome P450"/>
    <property type="match status" value="1"/>
</dbReference>
<dbReference type="GO" id="GO:0004497">
    <property type="term" value="F:monooxygenase activity"/>
    <property type="evidence" value="ECO:0007669"/>
    <property type="project" value="UniProtKB-KW"/>
</dbReference>
<sequence>MTYLKSVVKETLRLHPSVPMLLPRVCGKKCEINGYEIPVKTRVLVNAWAIARDPTYWTEPESFIPERFLDSHIDYKGTNFEYIPFGAGRRICPGMSFGLINIKLPLAMLLYHFDWKLPNGLKHEELDMTESFGITVRRKDDLHLIPIAKFL</sequence>
<comment type="cofactor">
    <cofactor evidence="1 12">
        <name>heme</name>
        <dbReference type="ChEBI" id="CHEBI:30413"/>
    </cofactor>
</comment>
<dbReference type="PANTHER" id="PTHR47953:SF19">
    <property type="entry name" value="OS06G0641600 PROTEIN"/>
    <property type="match status" value="1"/>
</dbReference>
<dbReference type="InterPro" id="IPR036396">
    <property type="entry name" value="Cyt_P450_sf"/>
</dbReference>
<dbReference type="GO" id="GO:0005506">
    <property type="term" value="F:iron ion binding"/>
    <property type="evidence" value="ECO:0007669"/>
    <property type="project" value="InterPro"/>
</dbReference>
<dbReference type="Pfam" id="PF00067">
    <property type="entry name" value="p450"/>
    <property type="match status" value="1"/>
</dbReference>
<comment type="subcellular location">
    <subcellularLocation>
        <location evidence="2">Membrane</location>
        <topology evidence="2">Single-pass membrane protein</topology>
    </subcellularLocation>
</comment>
<dbReference type="AlphaFoldDB" id="A0AA88DXU1"/>
<evidence type="ECO:0000256" key="13">
    <source>
        <dbReference type="RuleBase" id="RU000461"/>
    </source>
</evidence>
<evidence type="ECO:0000256" key="11">
    <source>
        <dbReference type="ARBA" id="ARBA00023136"/>
    </source>
</evidence>
<evidence type="ECO:0000313" key="14">
    <source>
        <dbReference type="EMBL" id="GMN63538.1"/>
    </source>
</evidence>
<reference evidence="14" key="1">
    <citation type="submission" date="2023-07" db="EMBL/GenBank/DDBJ databases">
        <title>draft genome sequence of fig (Ficus carica).</title>
        <authorList>
            <person name="Takahashi T."/>
            <person name="Nishimura K."/>
        </authorList>
    </citation>
    <scope>NUCLEOTIDE SEQUENCE</scope>
</reference>
<dbReference type="PRINTS" id="PR00385">
    <property type="entry name" value="P450"/>
</dbReference>
<evidence type="ECO:0000313" key="15">
    <source>
        <dbReference type="Proteomes" id="UP001187192"/>
    </source>
</evidence>
<dbReference type="InterPro" id="IPR052306">
    <property type="entry name" value="CYP450_71D"/>
</dbReference>
<keyword evidence="9 12" id="KW-0408">Iron</keyword>
<evidence type="ECO:0000256" key="3">
    <source>
        <dbReference type="ARBA" id="ARBA00010617"/>
    </source>
</evidence>
<dbReference type="SUPFAM" id="SSF48264">
    <property type="entry name" value="Cytochrome P450"/>
    <property type="match status" value="1"/>
</dbReference>
<proteinExistence type="inferred from homology"/>
<name>A0AA88DXU1_FICCA</name>
<keyword evidence="5" id="KW-0812">Transmembrane</keyword>
<keyword evidence="4 12" id="KW-0349">Heme</keyword>
<dbReference type="GO" id="GO:0016705">
    <property type="term" value="F:oxidoreductase activity, acting on paired donors, with incorporation or reduction of molecular oxygen"/>
    <property type="evidence" value="ECO:0007669"/>
    <property type="project" value="InterPro"/>
</dbReference>
<evidence type="ECO:0000256" key="6">
    <source>
        <dbReference type="ARBA" id="ARBA00022723"/>
    </source>
</evidence>
<keyword evidence="15" id="KW-1185">Reference proteome</keyword>
<accession>A0AA88DXU1</accession>
<evidence type="ECO:0008006" key="16">
    <source>
        <dbReference type="Google" id="ProtNLM"/>
    </source>
</evidence>
<dbReference type="InterPro" id="IPR001128">
    <property type="entry name" value="Cyt_P450"/>
</dbReference>
<comment type="caution">
    <text evidence="14">The sequence shown here is derived from an EMBL/GenBank/DDBJ whole genome shotgun (WGS) entry which is preliminary data.</text>
</comment>
<dbReference type="InterPro" id="IPR017972">
    <property type="entry name" value="Cyt_P450_CS"/>
</dbReference>
<evidence type="ECO:0000256" key="8">
    <source>
        <dbReference type="ARBA" id="ARBA00023002"/>
    </source>
</evidence>
<dbReference type="PRINTS" id="PR00463">
    <property type="entry name" value="EP450I"/>
</dbReference>
<keyword evidence="6 12" id="KW-0479">Metal-binding</keyword>
<dbReference type="GO" id="GO:0020037">
    <property type="term" value="F:heme binding"/>
    <property type="evidence" value="ECO:0007669"/>
    <property type="project" value="InterPro"/>
</dbReference>